<dbReference type="EMBL" id="JAGFNK010000166">
    <property type="protein sequence ID" value="KAI9462654.1"/>
    <property type="molecule type" value="Genomic_DNA"/>
</dbReference>
<evidence type="ECO:0000313" key="1">
    <source>
        <dbReference type="EMBL" id="KAI9462654.1"/>
    </source>
</evidence>
<feature type="non-terminal residue" evidence="1">
    <location>
        <position position="1"/>
    </location>
</feature>
<keyword evidence="2" id="KW-1185">Reference proteome</keyword>
<proteinExistence type="predicted"/>
<protein>
    <submittedName>
        <fullName evidence="1">Uncharacterized protein</fullName>
    </submittedName>
</protein>
<sequence length="80" mass="9138">LPFAVSIVITVDLASGRIYCIGWSFTFPNKRRANLLVCSMTFSLVSLLIIRRSMWMYCRGVSHRHSYSIRSLRVSAPRTA</sequence>
<reference evidence="1" key="1">
    <citation type="submission" date="2021-03" db="EMBL/GenBank/DDBJ databases">
        <title>Evolutionary priming and transition to the ectomycorrhizal habit in an iconic lineage of mushroom-forming fungi: is preadaptation a requirement?</title>
        <authorList>
            <consortium name="DOE Joint Genome Institute"/>
            <person name="Looney B.P."/>
            <person name="Miyauchi S."/>
            <person name="Morin E."/>
            <person name="Drula E."/>
            <person name="Courty P.E."/>
            <person name="Chicoki N."/>
            <person name="Fauchery L."/>
            <person name="Kohler A."/>
            <person name="Kuo A."/>
            <person name="LaButti K."/>
            <person name="Pangilinan J."/>
            <person name="Lipzen A."/>
            <person name="Riley R."/>
            <person name="Andreopoulos W."/>
            <person name="He G."/>
            <person name="Johnson J."/>
            <person name="Barry K.W."/>
            <person name="Grigoriev I.V."/>
            <person name="Nagy L."/>
            <person name="Hibbett D."/>
            <person name="Henrissat B."/>
            <person name="Matheny P.B."/>
            <person name="Labbe J."/>
            <person name="Martin A.F."/>
        </authorList>
    </citation>
    <scope>NUCLEOTIDE SEQUENCE</scope>
    <source>
        <strain evidence="1">BPL698</strain>
    </source>
</reference>
<comment type="caution">
    <text evidence="1">The sequence shown here is derived from an EMBL/GenBank/DDBJ whole genome shotgun (WGS) entry which is preliminary data.</text>
</comment>
<name>A0ACC0U4D5_9AGAM</name>
<accession>A0ACC0U4D5</accession>
<dbReference type="Proteomes" id="UP001207468">
    <property type="component" value="Unassembled WGS sequence"/>
</dbReference>
<organism evidence="1 2">
    <name type="scientific">Russula earlei</name>
    <dbReference type="NCBI Taxonomy" id="71964"/>
    <lineage>
        <taxon>Eukaryota</taxon>
        <taxon>Fungi</taxon>
        <taxon>Dikarya</taxon>
        <taxon>Basidiomycota</taxon>
        <taxon>Agaricomycotina</taxon>
        <taxon>Agaricomycetes</taxon>
        <taxon>Russulales</taxon>
        <taxon>Russulaceae</taxon>
        <taxon>Russula</taxon>
    </lineage>
</organism>
<gene>
    <name evidence="1" type="ORF">F5148DRAFT_1212953</name>
</gene>
<evidence type="ECO:0000313" key="2">
    <source>
        <dbReference type="Proteomes" id="UP001207468"/>
    </source>
</evidence>